<dbReference type="Gene3D" id="3.90.660.10">
    <property type="match status" value="1"/>
</dbReference>
<evidence type="ECO:0000313" key="2">
    <source>
        <dbReference type="Proteomes" id="UP001152795"/>
    </source>
</evidence>
<evidence type="ECO:0000313" key="1">
    <source>
        <dbReference type="EMBL" id="CAB3977976.1"/>
    </source>
</evidence>
<dbReference type="InterPro" id="IPR036188">
    <property type="entry name" value="FAD/NAD-bd_sf"/>
</dbReference>
<name>A0A7D9D717_PARCT</name>
<dbReference type="SUPFAM" id="SSF51905">
    <property type="entry name" value="FAD/NAD(P)-binding domain"/>
    <property type="match status" value="1"/>
</dbReference>
<organism evidence="1 2">
    <name type="scientific">Paramuricea clavata</name>
    <name type="common">Red gorgonian</name>
    <name type="synonym">Violescent sea-whip</name>
    <dbReference type="NCBI Taxonomy" id="317549"/>
    <lineage>
        <taxon>Eukaryota</taxon>
        <taxon>Metazoa</taxon>
        <taxon>Cnidaria</taxon>
        <taxon>Anthozoa</taxon>
        <taxon>Octocorallia</taxon>
        <taxon>Malacalcyonacea</taxon>
        <taxon>Plexauridae</taxon>
        <taxon>Paramuricea</taxon>
    </lineage>
</organism>
<dbReference type="PANTHER" id="PTHR10742:SF342">
    <property type="entry name" value="AMINE OXIDASE"/>
    <property type="match status" value="1"/>
</dbReference>
<keyword evidence="2" id="KW-1185">Reference proteome</keyword>
<dbReference type="Proteomes" id="UP001152795">
    <property type="component" value="Unassembled WGS sequence"/>
</dbReference>
<dbReference type="GO" id="GO:0009063">
    <property type="term" value="P:amino acid catabolic process"/>
    <property type="evidence" value="ECO:0007669"/>
    <property type="project" value="TreeGrafter"/>
</dbReference>
<dbReference type="OrthoDB" id="5980077at2759"/>
<dbReference type="SUPFAM" id="SSF54373">
    <property type="entry name" value="FAD-linked reductases, C-terminal domain"/>
    <property type="match status" value="1"/>
</dbReference>
<comment type="caution">
    <text evidence="1">The sequence shown here is derived from an EMBL/GenBank/DDBJ whole genome shotgun (WGS) entry which is preliminary data.</text>
</comment>
<accession>A0A7D9D717</accession>
<dbReference type="Pfam" id="PF01593">
    <property type="entry name" value="Amino_oxidase"/>
    <property type="match status" value="1"/>
</dbReference>
<dbReference type="Gene3D" id="3.50.50.60">
    <property type="entry name" value="FAD/NAD(P)-binding domain"/>
    <property type="match status" value="1"/>
</dbReference>
<gene>
    <name evidence="1" type="ORF">PACLA_8A011409</name>
</gene>
<dbReference type="EMBL" id="CACRXK020000082">
    <property type="protein sequence ID" value="CAB3977976.1"/>
    <property type="molecule type" value="Genomic_DNA"/>
</dbReference>
<dbReference type="AlphaFoldDB" id="A0A7D9D717"/>
<reference evidence="1" key="1">
    <citation type="submission" date="2020-04" db="EMBL/GenBank/DDBJ databases">
        <authorList>
            <person name="Alioto T."/>
            <person name="Alioto T."/>
            <person name="Gomez Garrido J."/>
        </authorList>
    </citation>
    <scope>NUCLEOTIDE SEQUENCE</scope>
    <source>
        <strain evidence="1">A484AB</strain>
    </source>
</reference>
<dbReference type="GO" id="GO:0001716">
    <property type="term" value="F:L-amino-acid oxidase activity"/>
    <property type="evidence" value="ECO:0007669"/>
    <property type="project" value="TreeGrafter"/>
</dbReference>
<dbReference type="PANTHER" id="PTHR10742">
    <property type="entry name" value="FLAVIN MONOAMINE OXIDASE"/>
    <property type="match status" value="1"/>
</dbReference>
<dbReference type="Gene3D" id="1.20.1440.240">
    <property type="match status" value="1"/>
</dbReference>
<sequence>MKPFKQRMQEGKGTIQQSNYLKKFLLKIQREGLEAAYLEYGDNQPRPPRRLRGFYKPSRSIDYDYDVIIVGAGMAGLSAAYELKKAGLSVKILEQTERYGGRVFTYGKESGLAPGLYGEAGAMRLPGDVFDSTDRAHFLTDGYITDFNLKIKKFPNYDSNGLTHIYGFPTDKTNEWEKNYFEKVWPDWKDGIHEDMKEKIKDIDTYYDRTTGIVTEQLKKWLNNTNNDVDEEINVWHKWINIWSKFTLESFLESNIDVIKAKVPEESRQDLDMETLAKLLPWSDDALRGYSVFTYTEQLDQSLVQYLRDDLGNWWSHHMHTLVGGMHSLADGFFGRGVLVETDDLEMSTQVFKISYFSLSSSPNRDLVKVTSYANNKHPERTYTAQAVIVTTTVNILRQITFEPRVDDKDAKHAQQKKLQAIEDIFTAASTKIILQTRRRFWEDKKYNIQGGFSKTNLPIGQIHYVKPDPEYIESTKEGIILIYTWKNEALIFGSLTEDQVKQEAIRQISEIHSEIKEKDMVQACIVHAWHNKPSYQGAYGLLKTSQFKNIRYLWEPMGNVHFAGEALSFAAGWIQGALESGLKAAYQVYARYKKRTTRKGK</sequence>
<protein>
    <submittedName>
        <fullName evidence="1">L-amino-acid oxidase-like</fullName>
    </submittedName>
</protein>
<proteinExistence type="predicted"/>
<dbReference type="InterPro" id="IPR050281">
    <property type="entry name" value="Flavin_monoamine_oxidase"/>
</dbReference>
<dbReference type="InterPro" id="IPR002937">
    <property type="entry name" value="Amino_oxidase"/>
</dbReference>